<organism evidence="2 3">
    <name type="scientific">Prototheca wickerhamii</name>
    <dbReference type="NCBI Taxonomy" id="3111"/>
    <lineage>
        <taxon>Eukaryota</taxon>
        <taxon>Viridiplantae</taxon>
        <taxon>Chlorophyta</taxon>
        <taxon>core chlorophytes</taxon>
        <taxon>Trebouxiophyceae</taxon>
        <taxon>Chlorellales</taxon>
        <taxon>Chlorellaceae</taxon>
        <taxon>Prototheca</taxon>
    </lineage>
</organism>
<name>A0AAD9MKT6_PROWI</name>
<dbReference type="Pfam" id="PF10274">
    <property type="entry name" value="ParcG"/>
    <property type="match status" value="1"/>
</dbReference>
<dbReference type="GO" id="GO:0051879">
    <property type="term" value="F:Hsp90 protein binding"/>
    <property type="evidence" value="ECO:0007669"/>
    <property type="project" value="TreeGrafter"/>
</dbReference>
<evidence type="ECO:0000256" key="1">
    <source>
        <dbReference type="SAM" id="MobiDB-lite"/>
    </source>
</evidence>
<sequence>MASALLFEPIITSPPNPRRFLRKGTGSLVTGAGSRPKQPPKSAGPRRVPDEDPVRPKPSRFRQLYQRCDLPIAVEQDHPGRIGLRWKQPVECVDVVSLLPLFLEGLIEEQEPYRTLAELGSAALIKQGGAALSDCVPQLILPLKAAIRGRRPRAVLRALCALRALAVSCPKTGRLILGFHRHLLPAMNQYILWAPGARTASTEGSGTSPQAMHDAVLETLRVLDATGGRQALRSIQYFIPTYHRL</sequence>
<reference evidence="2" key="1">
    <citation type="submission" date="2021-01" db="EMBL/GenBank/DDBJ databases">
        <authorList>
            <person name="Eckstrom K.M.E."/>
        </authorList>
    </citation>
    <scope>NUCLEOTIDE SEQUENCE</scope>
    <source>
        <strain evidence="2">UVCC 0001</strain>
    </source>
</reference>
<dbReference type="PANTHER" id="PTHR21207">
    <property type="entry name" value="PARKIN COREGULATED GENE PROTEIN PARK2 COREGULATED"/>
    <property type="match status" value="1"/>
</dbReference>
<dbReference type="AlphaFoldDB" id="A0AAD9MKT6"/>
<dbReference type="EMBL" id="JASFZW010000008">
    <property type="protein sequence ID" value="KAK2076953.1"/>
    <property type="molecule type" value="Genomic_DNA"/>
</dbReference>
<dbReference type="GO" id="GO:0030544">
    <property type="term" value="F:Hsp70 protein binding"/>
    <property type="evidence" value="ECO:0007669"/>
    <property type="project" value="TreeGrafter"/>
</dbReference>
<feature type="region of interest" description="Disordered" evidence="1">
    <location>
        <begin position="1"/>
        <end position="58"/>
    </location>
</feature>
<gene>
    <name evidence="2" type="ORF">QBZ16_005181</name>
</gene>
<evidence type="ECO:0000313" key="2">
    <source>
        <dbReference type="EMBL" id="KAK2076953.1"/>
    </source>
</evidence>
<proteinExistence type="predicted"/>
<evidence type="ECO:0000313" key="3">
    <source>
        <dbReference type="Proteomes" id="UP001255856"/>
    </source>
</evidence>
<dbReference type="PANTHER" id="PTHR21207:SF2">
    <property type="entry name" value="PARKIN COREGULATED GENE PROTEIN"/>
    <property type="match status" value="1"/>
</dbReference>
<accession>A0AAD9MKT6</accession>
<protein>
    <submittedName>
        <fullName evidence="2">Uncharacterized protein</fullName>
    </submittedName>
</protein>
<keyword evidence="3" id="KW-1185">Reference proteome</keyword>
<dbReference type="Proteomes" id="UP001255856">
    <property type="component" value="Unassembled WGS sequence"/>
</dbReference>
<dbReference type="InterPro" id="IPR019399">
    <property type="entry name" value="Parkin_co-regulated_protein"/>
</dbReference>
<comment type="caution">
    <text evidence="2">The sequence shown here is derived from an EMBL/GenBank/DDBJ whole genome shotgun (WGS) entry which is preliminary data.</text>
</comment>